<evidence type="ECO:0000313" key="7">
    <source>
        <dbReference type="EMBL" id="GMM47374.1"/>
    </source>
</evidence>
<dbReference type="Proteomes" id="UP001378960">
    <property type="component" value="Unassembled WGS sequence"/>
</dbReference>
<name>A0AAV5R9S5_PICKL</name>
<dbReference type="InterPro" id="IPR009851">
    <property type="entry name" value="Mod_r"/>
</dbReference>
<evidence type="ECO:0000259" key="6">
    <source>
        <dbReference type="Pfam" id="PF07200"/>
    </source>
</evidence>
<comment type="caution">
    <text evidence="7">The sequence shown here is derived from an EMBL/GenBank/DDBJ whole genome shotgun (WGS) entry which is preliminary data.</text>
</comment>
<dbReference type="Gene3D" id="1.10.287.660">
    <property type="entry name" value="Helix hairpin bin"/>
    <property type="match status" value="1"/>
</dbReference>
<accession>A0AAV5R9S5</accession>
<evidence type="ECO:0000256" key="2">
    <source>
        <dbReference type="ARBA" id="ARBA00007617"/>
    </source>
</evidence>
<keyword evidence="8" id="KW-1185">Reference proteome</keyword>
<organism evidence="7 8">
    <name type="scientific">Pichia kluyveri</name>
    <name type="common">Yeast</name>
    <dbReference type="NCBI Taxonomy" id="36015"/>
    <lineage>
        <taxon>Eukaryota</taxon>
        <taxon>Fungi</taxon>
        <taxon>Dikarya</taxon>
        <taxon>Ascomycota</taxon>
        <taxon>Saccharomycotina</taxon>
        <taxon>Pichiomycetes</taxon>
        <taxon>Pichiales</taxon>
        <taxon>Pichiaceae</taxon>
        <taxon>Pichia</taxon>
    </lineage>
</organism>
<dbReference type="GO" id="GO:0000813">
    <property type="term" value="C:ESCRT I complex"/>
    <property type="evidence" value="ECO:0007669"/>
    <property type="project" value="UniProtKB-ARBA"/>
</dbReference>
<dbReference type="GO" id="GO:0015031">
    <property type="term" value="P:protein transport"/>
    <property type="evidence" value="ECO:0007669"/>
    <property type="project" value="UniProtKB-KW"/>
</dbReference>
<feature type="domain" description="VPS37 C-terminal" evidence="6">
    <location>
        <begin position="55"/>
        <end position="201"/>
    </location>
</feature>
<evidence type="ECO:0000256" key="4">
    <source>
        <dbReference type="ARBA" id="ARBA00022753"/>
    </source>
</evidence>
<reference evidence="7 8" key="1">
    <citation type="journal article" date="2023" name="Elife">
        <title>Identification of key yeast species and microbe-microbe interactions impacting larval growth of Drosophila in the wild.</title>
        <authorList>
            <person name="Mure A."/>
            <person name="Sugiura Y."/>
            <person name="Maeda R."/>
            <person name="Honda K."/>
            <person name="Sakurai N."/>
            <person name="Takahashi Y."/>
            <person name="Watada M."/>
            <person name="Katoh T."/>
            <person name="Gotoh A."/>
            <person name="Gotoh Y."/>
            <person name="Taniguchi I."/>
            <person name="Nakamura K."/>
            <person name="Hayashi T."/>
            <person name="Katayama T."/>
            <person name="Uemura T."/>
            <person name="Hattori Y."/>
        </authorList>
    </citation>
    <scope>NUCLEOTIDE SEQUENCE [LARGE SCALE GENOMIC DNA]</scope>
    <source>
        <strain evidence="7 8">PK-24</strain>
    </source>
</reference>
<comment type="similarity">
    <text evidence="2">Belongs to the VPS37 family.</text>
</comment>
<proteinExistence type="inferred from homology"/>
<keyword evidence="5" id="KW-0653">Protein transport</keyword>
<evidence type="ECO:0000256" key="3">
    <source>
        <dbReference type="ARBA" id="ARBA00022448"/>
    </source>
</evidence>
<dbReference type="InterPro" id="IPR029012">
    <property type="entry name" value="Helix_hairpin_bin_sf"/>
</dbReference>
<sequence>MQPILPPKPSIPSQSTTLTPTDDTIIDETLLNIFKSKHNGTIPQIPLPDFLQWVSNSKIKEFLKDKELQKGYLEILYEEEFKTINAKRLELVELERQRLMGLLNDINGNINNVNELINKFNEYNKRVGELNDYQLDVFTKLNELSKPSLINKFNEQLLLIEDQCTELINDKVNSNGKLSDDELVEFIETYTKLREKWHIIKEIIVQLNNGLVDGIV</sequence>
<evidence type="ECO:0000313" key="8">
    <source>
        <dbReference type="Proteomes" id="UP001378960"/>
    </source>
</evidence>
<dbReference type="EMBL" id="BTGB01000005">
    <property type="protein sequence ID" value="GMM47374.1"/>
    <property type="molecule type" value="Genomic_DNA"/>
</dbReference>
<protein>
    <recommendedName>
        <fullName evidence="6">VPS37 C-terminal domain-containing protein</fullName>
    </recommendedName>
</protein>
<evidence type="ECO:0000256" key="5">
    <source>
        <dbReference type="ARBA" id="ARBA00022927"/>
    </source>
</evidence>
<dbReference type="Pfam" id="PF07200">
    <property type="entry name" value="Mod_r"/>
    <property type="match status" value="1"/>
</dbReference>
<comment type="subcellular location">
    <subcellularLocation>
        <location evidence="1">Endosome</location>
    </subcellularLocation>
</comment>
<keyword evidence="4" id="KW-0967">Endosome</keyword>
<gene>
    <name evidence="7" type="ORF">DAPK24_039490</name>
</gene>
<dbReference type="AlphaFoldDB" id="A0AAV5R9S5"/>
<evidence type="ECO:0000256" key="1">
    <source>
        <dbReference type="ARBA" id="ARBA00004177"/>
    </source>
</evidence>
<keyword evidence="3" id="KW-0813">Transport</keyword>